<feature type="transmembrane region" description="Helical" evidence="1">
    <location>
        <begin position="21"/>
        <end position="42"/>
    </location>
</feature>
<evidence type="ECO:0000313" key="3">
    <source>
        <dbReference type="Proteomes" id="UP000033066"/>
    </source>
</evidence>
<dbReference type="AlphaFoldDB" id="A0A0E3WXW7"/>
<organism evidence="2 3">
    <name type="scientific">Methanosarcina barkeri 3</name>
    <dbReference type="NCBI Taxonomy" id="1434107"/>
    <lineage>
        <taxon>Archaea</taxon>
        <taxon>Methanobacteriati</taxon>
        <taxon>Methanobacteriota</taxon>
        <taxon>Stenosarchaea group</taxon>
        <taxon>Methanomicrobia</taxon>
        <taxon>Methanosarcinales</taxon>
        <taxon>Methanosarcinaceae</taxon>
        <taxon>Methanosarcina</taxon>
    </lineage>
</organism>
<evidence type="ECO:0000313" key="2">
    <source>
        <dbReference type="EMBL" id="AKB81959.1"/>
    </source>
</evidence>
<evidence type="ECO:0000256" key="1">
    <source>
        <dbReference type="SAM" id="Phobius"/>
    </source>
</evidence>
<dbReference type="Proteomes" id="UP000033066">
    <property type="component" value="Chromosome"/>
</dbReference>
<accession>A0A0E3WXW7</accession>
<dbReference type="KEGG" id="mbak:MSBR3_1381"/>
<feature type="transmembrane region" description="Helical" evidence="1">
    <location>
        <begin position="48"/>
        <end position="67"/>
    </location>
</feature>
<name>A0A0E3WXW7_METBA</name>
<reference evidence="2" key="1">
    <citation type="submission" date="2014-07" db="EMBL/GenBank/DDBJ databases">
        <title>Methanogenic archaea and the global carbon cycle.</title>
        <authorList>
            <person name="Henriksen J.R."/>
            <person name="Luke J."/>
            <person name="Reinhart S."/>
            <person name="Benedict M.N."/>
            <person name="Youngblut N.D."/>
            <person name="Metcalf M.E."/>
            <person name="Whitaker R.J."/>
            <person name="Metcalf W.W."/>
        </authorList>
    </citation>
    <scope>NUCLEOTIDE SEQUENCE [LARGE SCALE GENOMIC DNA]</scope>
    <source>
        <strain evidence="2">3</strain>
    </source>
</reference>
<keyword evidence="1" id="KW-0472">Membrane</keyword>
<dbReference type="HOGENOM" id="CLU_1682686_0_0_2"/>
<dbReference type="EMBL" id="CP009517">
    <property type="protein sequence ID" value="AKB81959.1"/>
    <property type="molecule type" value="Genomic_DNA"/>
</dbReference>
<gene>
    <name evidence="2" type="ORF">MSBR3_1381</name>
</gene>
<proteinExistence type="predicted"/>
<protein>
    <submittedName>
        <fullName evidence="2">Uncharacterized protein</fullName>
    </submittedName>
</protein>
<sequence length="156" mass="18717">MEKLRSAVLSKRRSAFFHFTFLSPFYISFSVSYFFIHLHFFLHFIFRSLFFPLLLLTSCFPMFYFLFHLPAPSFECMLFFMAVKCYTYNGKRIDFFGTRQSVFNESVFPYSVSKIIKFHFPVFRSLCSKVIFQSWTHYYNQAARGKKSLFSISRSV</sequence>
<keyword evidence="1" id="KW-0812">Transmembrane</keyword>
<keyword evidence="3" id="KW-1185">Reference proteome</keyword>
<keyword evidence="1" id="KW-1133">Transmembrane helix</keyword>